<name>A0A9W8DUM9_9FUNG</name>
<keyword evidence="5" id="KW-1185">Reference proteome</keyword>
<dbReference type="PANTHER" id="PTHR48081:SF8">
    <property type="entry name" value="ALPHA_BETA HYDROLASE FOLD-3 DOMAIN-CONTAINING PROTEIN-RELATED"/>
    <property type="match status" value="1"/>
</dbReference>
<gene>
    <name evidence="4" type="ORF">H4219_002260</name>
</gene>
<accession>A0A9W8DUM9</accession>
<dbReference type="OrthoDB" id="408631at2759"/>
<dbReference type="PANTHER" id="PTHR48081">
    <property type="entry name" value="AB HYDROLASE SUPERFAMILY PROTEIN C4A8.06C"/>
    <property type="match status" value="1"/>
</dbReference>
<evidence type="ECO:0000313" key="5">
    <source>
        <dbReference type="Proteomes" id="UP001150538"/>
    </source>
</evidence>
<dbReference type="GO" id="GO:0016787">
    <property type="term" value="F:hydrolase activity"/>
    <property type="evidence" value="ECO:0007669"/>
    <property type="project" value="UniProtKB-KW"/>
</dbReference>
<dbReference type="EMBL" id="JANBPU010000034">
    <property type="protein sequence ID" value="KAJ1919001.1"/>
    <property type="molecule type" value="Genomic_DNA"/>
</dbReference>
<dbReference type="InterPro" id="IPR050300">
    <property type="entry name" value="GDXG_lipolytic_enzyme"/>
</dbReference>
<organism evidence="4 5">
    <name type="scientific">Mycoemilia scoparia</name>
    <dbReference type="NCBI Taxonomy" id="417184"/>
    <lineage>
        <taxon>Eukaryota</taxon>
        <taxon>Fungi</taxon>
        <taxon>Fungi incertae sedis</taxon>
        <taxon>Zoopagomycota</taxon>
        <taxon>Kickxellomycotina</taxon>
        <taxon>Kickxellomycetes</taxon>
        <taxon>Kickxellales</taxon>
        <taxon>Kickxellaceae</taxon>
        <taxon>Mycoemilia</taxon>
    </lineage>
</organism>
<evidence type="ECO:0000259" key="3">
    <source>
        <dbReference type="Pfam" id="PF07859"/>
    </source>
</evidence>
<dbReference type="InterPro" id="IPR013094">
    <property type="entry name" value="AB_hydrolase_3"/>
</dbReference>
<dbReference type="Gene3D" id="3.40.50.1820">
    <property type="entry name" value="alpha/beta hydrolase"/>
    <property type="match status" value="1"/>
</dbReference>
<keyword evidence="2" id="KW-0378">Hydrolase</keyword>
<protein>
    <recommendedName>
        <fullName evidence="3">Alpha/beta hydrolase fold-3 domain-containing protein</fullName>
    </recommendedName>
</protein>
<comment type="caution">
    <text evidence="4">The sequence shown here is derived from an EMBL/GenBank/DDBJ whole genome shotgun (WGS) entry which is preliminary data.</text>
</comment>
<reference evidence="4" key="1">
    <citation type="submission" date="2022-07" db="EMBL/GenBank/DDBJ databases">
        <title>Phylogenomic reconstructions and comparative analyses of Kickxellomycotina fungi.</title>
        <authorList>
            <person name="Reynolds N.K."/>
            <person name="Stajich J.E."/>
            <person name="Barry K."/>
            <person name="Grigoriev I.V."/>
            <person name="Crous P."/>
            <person name="Smith M.E."/>
        </authorList>
    </citation>
    <scope>NUCLEOTIDE SEQUENCE</scope>
    <source>
        <strain evidence="4">NBRC 100468</strain>
    </source>
</reference>
<dbReference type="AlphaFoldDB" id="A0A9W8DUM9"/>
<comment type="similarity">
    <text evidence="1">Belongs to the 'GDXG' lipolytic enzyme family.</text>
</comment>
<dbReference type="Pfam" id="PF07859">
    <property type="entry name" value="Abhydrolase_3"/>
    <property type="match status" value="1"/>
</dbReference>
<dbReference type="SUPFAM" id="SSF53474">
    <property type="entry name" value="alpha/beta-Hydrolases"/>
    <property type="match status" value="1"/>
</dbReference>
<proteinExistence type="inferred from homology"/>
<feature type="domain" description="Alpha/beta hydrolase fold-3" evidence="3">
    <location>
        <begin position="180"/>
        <end position="399"/>
    </location>
</feature>
<sequence>MSSRGYFHNLPENSLAKSIKLGASISCCYLKALIIKLIFGSPVPQRSLSMQTAVSYLRSLEYVELYEFTDEDIPKLDIQGFADYARSLICKVNHDISKICQMKPFRVIVTGSTLLDCPDPIMADLYDADAAGSEAGSPRDIIGEILVSNRLLQEHCQANDGDIKKMMFELEPLEENEKVVLYFHGGGYMLFSPETHREMLAKISHKTNMRVIVPDYRLTPENPFPAQLHDAYTVWRKLLDSGFKAQDIVVGGDSAGGNLALSFLLFLKKLGQQMPSGVVLLSPWTDLINKHDSFKHNYGHDYITGITTISPLGLQRLFVGPGKPYNEVKDLLMSPLVSPSVGNFAGCPPILVQTGDKEMLYDENKIFVENLRKQQAQHEKRSGSKLVFWEVYRDMPHVFQCFPSKQTEESIESIANFIRSC</sequence>
<dbReference type="Proteomes" id="UP001150538">
    <property type="component" value="Unassembled WGS sequence"/>
</dbReference>
<dbReference type="PROSITE" id="PS01173">
    <property type="entry name" value="LIPASE_GDXG_HIS"/>
    <property type="match status" value="1"/>
</dbReference>
<evidence type="ECO:0000256" key="2">
    <source>
        <dbReference type="ARBA" id="ARBA00022801"/>
    </source>
</evidence>
<dbReference type="InterPro" id="IPR029058">
    <property type="entry name" value="AB_hydrolase_fold"/>
</dbReference>
<evidence type="ECO:0000313" key="4">
    <source>
        <dbReference type="EMBL" id="KAJ1919001.1"/>
    </source>
</evidence>
<dbReference type="InterPro" id="IPR002168">
    <property type="entry name" value="Lipase_GDXG_HIS_AS"/>
</dbReference>
<evidence type="ECO:0000256" key="1">
    <source>
        <dbReference type="ARBA" id="ARBA00010515"/>
    </source>
</evidence>